<dbReference type="RefSeq" id="WP_099791759.1">
    <property type="nucleotide sequence ID" value="NZ_JBHLYV010000097.1"/>
</dbReference>
<protein>
    <submittedName>
        <fullName evidence="2">Peptidase M24</fullName>
    </submittedName>
</protein>
<keyword evidence="3" id="KW-1185">Reference proteome</keyword>
<dbReference type="InterPro" id="IPR050659">
    <property type="entry name" value="Peptidase_M24B"/>
</dbReference>
<dbReference type="InterPro" id="IPR036005">
    <property type="entry name" value="Creatinase/aminopeptidase-like"/>
</dbReference>
<feature type="domain" description="Peptidase M24" evidence="1">
    <location>
        <begin position="146"/>
        <end position="333"/>
    </location>
</feature>
<proteinExistence type="predicted"/>
<dbReference type="PANTHER" id="PTHR46112:SF2">
    <property type="entry name" value="XAA-PRO AMINOPEPTIDASE P-RELATED"/>
    <property type="match status" value="1"/>
</dbReference>
<name>A0A2G8TAJ7_9BURK</name>
<dbReference type="Gene3D" id="3.90.230.10">
    <property type="entry name" value="Creatinase/methionine aminopeptidase superfamily"/>
    <property type="match status" value="1"/>
</dbReference>
<dbReference type="Proteomes" id="UP000230390">
    <property type="component" value="Unassembled WGS sequence"/>
</dbReference>
<dbReference type="InterPro" id="IPR000994">
    <property type="entry name" value="Pept_M24"/>
</dbReference>
<evidence type="ECO:0000313" key="3">
    <source>
        <dbReference type="Proteomes" id="UP000230390"/>
    </source>
</evidence>
<dbReference type="Pfam" id="PF00557">
    <property type="entry name" value="Peptidase_M24"/>
    <property type="match status" value="1"/>
</dbReference>
<sequence length="365" mass="38545">MNGAPDHRAAEVAAKLALARGWLDDSGACALRLRGVDWFAWITAGGSGALALAGATGIAEVLVTAGDACILTDEVEAERLRTEEVPPGFSFHVTPWSDTEWRDQFVAGAAEGAPVVSDRPAAGEQPLPQLARQQRLRLSPDEQQRYRALGADAALAMSEAMRAARPGWTEYALAGEGARALWRRGIDPALVMAAGARRLAHHRHPTASAEPLGERAMLAFGARRHGLYANLTGFVTFGAAPVAQAELMTVEATALATCAPGNSLATVYHALLQAYRHAGHDDALRAEPHGGVAGYQAHEVVATASSALQLEAGMAVAFNPALQGIRLEDTFLIGQHGLENLMLDPAWPAALVQGRSRPLWLEAAC</sequence>
<reference evidence="2 3" key="1">
    <citation type="submission" date="2017-10" db="EMBL/GenBank/DDBJ databases">
        <title>Massilia psychrophilum sp. nov., a novel purple-pigmented bacterium isolated from Tianshan glacier, Xinjiang Municipality, China.</title>
        <authorList>
            <person name="Wang H."/>
        </authorList>
    </citation>
    <scope>NUCLEOTIDE SEQUENCE [LARGE SCALE GENOMIC DNA]</scope>
    <source>
        <strain evidence="2 3">JCM 30074</strain>
    </source>
</reference>
<dbReference type="EMBL" id="PDOC01000017">
    <property type="protein sequence ID" value="PIL43003.1"/>
    <property type="molecule type" value="Genomic_DNA"/>
</dbReference>
<dbReference type="CDD" id="cd01066">
    <property type="entry name" value="APP_MetAP"/>
    <property type="match status" value="1"/>
</dbReference>
<comment type="caution">
    <text evidence="2">The sequence shown here is derived from an EMBL/GenBank/DDBJ whole genome shotgun (WGS) entry which is preliminary data.</text>
</comment>
<evidence type="ECO:0000313" key="2">
    <source>
        <dbReference type="EMBL" id="PIL43003.1"/>
    </source>
</evidence>
<dbReference type="AlphaFoldDB" id="A0A2G8TAJ7"/>
<dbReference type="SUPFAM" id="SSF55920">
    <property type="entry name" value="Creatinase/aminopeptidase"/>
    <property type="match status" value="1"/>
</dbReference>
<dbReference type="OrthoDB" id="4850044at2"/>
<dbReference type="PANTHER" id="PTHR46112">
    <property type="entry name" value="AMINOPEPTIDASE"/>
    <property type="match status" value="1"/>
</dbReference>
<accession>A0A2G8TAJ7</accession>
<gene>
    <name evidence="2" type="ORF">CR105_20785</name>
</gene>
<evidence type="ECO:0000259" key="1">
    <source>
        <dbReference type="Pfam" id="PF00557"/>
    </source>
</evidence>
<organism evidence="2 3">
    <name type="scientific">Massilia eurypsychrophila</name>
    <dbReference type="NCBI Taxonomy" id="1485217"/>
    <lineage>
        <taxon>Bacteria</taxon>
        <taxon>Pseudomonadati</taxon>
        <taxon>Pseudomonadota</taxon>
        <taxon>Betaproteobacteria</taxon>
        <taxon>Burkholderiales</taxon>
        <taxon>Oxalobacteraceae</taxon>
        <taxon>Telluria group</taxon>
        <taxon>Massilia</taxon>
    </lineage>
</organism>